<dbReference type="InterPro" id="IPR029058">
    <property type="entry name" value="AB_hydrolase_fold"/>
</dbReference>
<protein>
    <recommendedName>
        <fullName evidence="3">Serine aminopeptidase S33 domain-containing protein</fullName>
    </recommendedName>
</protein>
<gene>
    <name evidence="1" type="ORF">B5J99_14350</name>
</gene>
<dbReference type="EMBL" id="CP020083">
    <property type="protein sequence ID" value="ASR52493.1"/>
    <property type="molecule type" value="Genomic_DNA"/>
</dbReference>
<organism evidence="1 2">
    <name type="scientific">Blastomonas fulva</name>
    <dbReference type="NCBI Taxonomy" id="1550728"/>
    <lineage>
        <taxon>Bacteria</taxon>
        <taxon>Pseudomonadati</taxon>
        <taxon>Pseudomonadota</taxon>
        <taxon>Alphaproteobacteria</taxon>
        <taxon>Sphingomonadales</taxon>
        <taxon>Sphingomonadaceae</taxon>
        <taxon>Blastomonas</taxon>
    </lineage>
</organism>
<keyword evidence="2" id="KW-1185">Reference proteome</keyword>
<reference evidence="1 2" key="1">
    <citation type="submission" date="2017-03" db="EMBL/GenBank/DDBJ databases">
        <title>Complete genome sequence of Blastomonas fulva degrading microcsystin LR.</title>
        <authorList>
            <person name="Lee H.-g."/>
            <person name="Jin L."/>
            <person name="oh H.-M."/>
        </authorList>
    </citation>
    <scope>NUCLEOTIDE SEQUENCE [LARGE SCALE GENOMIC DNA]</scope>
    <source>
        <strain evidence="1 2">T2</strain>
    </source>
</reference>
<evidence type="ECO:0008006" key="3">
    <source>
        <dbReference type="Google" id="ProtNLM"/>
    </source>
</evidence>
<accession>A0ABM6M914</accession>
<evidence type="ECO:0000313" key="2">
    <source>
        <dbReference type="Proteomes" id="UP000258016"/>
    </source>
</evidence>
<proteinExistence type="predicted"/>
<dbReference type="SUPFAM" id="SSF53474">
    <property type="entry name" value="alpha/beta-Hydrolases"/>
    <property type="match status" value="1"/>
</dbReference>
<dbReference type="Gene3D" id="3.40.50.1820">
    <property type="entry name" value="alpha/beta hydrolase"/>
    <property type="match status" value="1"/>
</dbReference>
<evidence type="ECO:0000313" key="1">
    <source>
        <dbReference type="EMBL" id="ASR52493.1"/>
    </source>
</evidence>
<dbReference type="Proteomes" id="UP000258016">
    <property type="component" value="Chromosome"/>
</dbReference>
<sequence length="185" mass="19925">MRTAPYLGSQVSGIDLISAAAPLGLGDYLGGMAGAPVFRLARSNPALFAGLVRLQSVAARLSPGRLHDALFASAQGADIALSKDAAFKAAMLPILQQSLGAQRATYIGEIALYVQGWEAELREVTQPVTLYQGVADTWSPVAMAKDLARRLPRVEAVHLLEGLSHYSTLREYWQRYFTQPSPIVS</sequence>
<name>A0ABM6M914_9SPHN</name>